<dbReference type="InterPro" id="IPR036388">
    <property type="entry name" value="WH-like_DNA-bd_sf"/>
</dbReference>
<keyword evidence="1" id="KW-0805">Transcription regulation</keyword>
<dbReference type="Pfam" id="PF07702">
    <property type="entry name" value="UTRA"/>
    <property type="match status" value="1"/>
</dbReference>
<proteinExistence type="predicted"/>
<gene>
    <name evidence="5" type="ORF">DY78_GL000647</name>
</gene>
<evidence type="ECO:0000259" key="4">
    <source>
        <dbReference type="PROSITE" id="PS50949"/>
    </source>
</evidence>
<dbReference type="Proteomes" id="UP000050920">
    <property type="component" value="Unassembled WGS sequence"/>
</dbReference>
<evidence type="ECO:0000313" key="5">
    <source>
        <dbReference type="EMBL" id="KRO26788.1"/>
    </source>
</evidence>
<dbReference type="PANTHER" id="PTHR44846">
    <property type="entry name" value="MANNOSYL-D-GLYCERATE TRANSPORT/METABOLISM SYSTEM REPRESSOR MNGR-RELATED"/>
    <property type="match status" value="1"/>
</dbReference>
<dbReference type="CDD" id="cd07377">
    <property type="entry name" value="WHTH_GntR"/>
    <property type="match status" value="1"/>
</dbReference>
<dbReference type="InterPro" id="IPR000524">
    <property type="entry name" value="Tscrpt_reg_HTH_GntR"/>
</dbReference>
<dbReference type="Gene3D" id="1.10.10.10">
    <property type="entry name" value="Winged helix-like DNA-binding domain superfamily/Winged helix DNA-binding domain"/>
    <property type="match status" value="1"/>
</dbReference>
<dbReference type="SMART" id="SM00345">
    <property type="entry name" value="HTH_GNTR"/>
    <property type="match status" value="1"/>
</dbReference>
<protein>
    <submittedName>
        <fullName evidence="5">Transcription regulator</fullName>
    </submittedName>
</protein>
<dbReference type="GO" id="GO:0003677">
    <property type="term" value="F:DNA binding"/>
    <property type="evidence" value="ECO:0007669"/>
    <property type="project" value="UniProtKB-KW"/>
</dbReference>
<dbReference type="Gene3D" id="3.40.1410.10">
    <property type="entry name" value="Chorismate lyase-like"/>
    <property type="match status" value="1"/>
</dbReference>
<dbReference type="Pfam" id="PF00392">
    <property type="entry name" value="GntR"/>
    <property type="match status" value="1"/>
</dbReference>
<dbReference type="EMBL" id="AYGX02000107">
    <property type="protein sequence ID" value="KRO26788.1"/>
    <property type="molecule type" value="Genomic_DNA"/>
</dbReference>
<reference evidence="5 6" key="1">
    <citation type="journal article" date="2015" name="Genome Announc.">
        <title>Expanding the biotechnology potential of lactobacilli through comparative genomics of 213 strains and associated genera.</title>
        <authorList>
            <person name="Sun Z."/>
            <person name="Harris H.M."/>
            <person name="McCann A."/>
            <person name="Guo C."/>
            <person name="Argimon S."/>
            <person name="Zhang W."/>
            <person name="Yang X."/>
            <person name="Jeffery I.B."/>
            <person name="Cooney J.C."/>
            <person name="Kagawa T.F."/>
            <person name="Liu W."/>
            <person name="Song Y."/>
            <person name="Salvetti E."/>
            <person name="Wrobel A."/>
            <person name="Rasinkangas P."/>
            <person name="Parkhill J."/>
            <person name="Rea M.C."/>
            <person name="O'Sullivan O."/>
            <person name="Ritari J."/>
            <person name="Douillard F.P."/>
            <person name="Paul Ross R."/>
            <person name="Yang R."/>
            <person name="Briner A.E."/>
            <person name="Felis G.E."/>
            <person name="de Vos W.M."/>
            <person name="Barrangou R."/>
            <person name="Klaenhammer T.R."/>
            <person name="Caufield P.W."/>
            <person name="Cui Y."/>
            <person name="Zhang H."/>
            <person name="O'Toole P.W."/>
        </authorList>
    </citation>
    <scope>NUCLEOTIDE SEQUENCE [LARGE SCALE GENOMIC DNA]</scope>
    <source>
        <strain evidence="5 6">DSM 21115</strain>
    </source>
</reference>
<comment type="caution">
    <text evidence="5">The sequence shown here is derived from an EMBL/GenBank/DDBJ whole genome shotgun (WGS) entry which is preliminary data.</text>
</comment>
<evidence type="ECO:0000313" key="6">
    <source>
        <dbReference type="Proteomes" id="UP000050920"/>
    </source>
</evidence>
<dbReference type="GO" id="GO:0045892">
    <property type="term" value="P:negative regulation of DNA-templated transcription"/>
    <property type="evidence" value="ECO:0007669"/>
    <property type="project" value="TreeGrafter"/>
</dbReference>
<evidence type="ECO:0000256" key="1">
    <source>
        <dbReference type="ARBA" id="ARBA00023015"/>
    </source>
</evidence>
<dbReference type="InterPro" id="IPR011663">
    <property type="entry name" value="UTRA"/>
</dbReference>
<dbReference type="SUPFAM" id="SSF46785">
    <property type="entry name" value="Winged helix' DNA-binding domain"/>
    <property type="match status" value="1"/>
</dbReference>
<name>A0A0R2NM48_9LACO</name>
<accession>A0A0R2NM48</accession>
<dbReference type="PANTHER" id="PTHR44846:SF12">
    <property type="entry name" value="HTH-TYPE TRANSCRIPTIONAL REGULATOR TRER"/>
    <property type="match status" value="1"/>
</dbReference>
<dbReference type="GO" id="GO:0003700">
    <property type="term" value="F:DNA-binding transcription factor activity"/>
    <property type="evidence" value="ECO:0007669"/>
    <property type="project" value="InterPro"/>
</dbReference>
<keyword evidence="6" id="KW-1185">Reference proteome</keyword>
<evidence type="ECO:0000256" key="2">
    <source>
        <dbReference type="ARBA" id="ARBA00023125"/>
    </source>
</evidence>
<dbReference type="SMART" id="SM00866">
    <property type="entry name" value="UTRA"/>
    <property type="match status" value="1"/>
</dbReference>
<dbReference type="InterPro" id="IPR028978">
    <property type="entry name" value="Chorismate_lyase_/UTRA_dom_sf"/>
</dbReference>
<dbReference type="PRINTS" id="PR00035">
    <property type="entry name" value="HTHGNTR"/>
</dbReference>
<evidence type="ECO:0000256" key="3">
    <source>
        <dbReference type="ARBA" id="ARBA00023163"/>
    </source>
</evidence>
<sequence>MTIMAKNNFETIYTTLKARILAGDYSIKMRLPIEDELIAEFDTSRYAVRKAIQKLADEGLVYSVKGRGVVLLEHTPQTQQFNLNLSRTTGLKAMNAGRNLDYQTDVVSFKQIIVDAELSEQTAFEVGIPVYAIQRVRIINGTRAVIDINYFNAQLIPDITPSIAKKSIYDYIQKKLKVKIAVVKRMLRVDTAQTVDTQTLDLENNNCIGNMISISFNDAGRQFEYTESHFIPNEFIFTQLIRN</sequence>
<dbReference type="InterPro" id="IPR036390">
    <property type="entry name" value="WH_DNA-bd_sf"/>
</dbReference>
<keyword evidence="3" id="KW-0804">Transcription</keyword>
<dbReference type="SUPFAM" id="SSF64288">
    <property type="entry name" value="Chorismate lyase-like"/>
    <property type="match status" value="1"/>
</dbReference>
<feature type="domain" description="HTH gntR-type" evidence="4">
    <location>
        <begin position="6"/>
        <end position="74"/>
    </location>
</feature>
<dbReference type="PROSITE" id="PS50949">
    <property type="entry name" value="HTH_GNTR"/>
    <property type="match status" value="1"/>
</dbReference>
<dbReference type="AlphaFoldDB" id="A0A0R2NM48"/>
<organism evidence="5 6">
    <name type="scientific">Lactiplantibacillus fabifermentans DSM 21115</name>
    <dbReference type="NCBI Taxonomy" id="1413187"/>
    <lineage>
        <taxon>Bacteria</taxon>
        <taxon>Bacillati</taxon>
        <taxon>Bacillota</taxon>
        <taxon>Bacilli</taxon>
        <taxon>Lactobacillales</taxon>
        <taxon>Lactobacillaceae</taxon>
        <taxon>Lactiplantibacillus</taxon>
    </lineage>
</organism>
<keyword evidence="2" id="KW-0238">DNA-binding</keyword>
<dbReference type="InterPro" id="IPR050679">
    <property type="entry name" value="Bact_HTH_transcr_reg"/>
</dbReference>